<comment type="cofactor">
    <cofactor evidence="1">
        <name>Mg(2+)</name>
        <dbReference type="ChEBI" id="CHEBI:18420"/>
    </cofactor>
</comment>
<proteinExistence type="predicted"/>
<dbReference type="EC" id="2.7.7.65" evidence="3"/>
<dbReference type="GO" id="GO:0052621">
    <property type="term" value="F:diguanylate cyclase activity"/>
    <property type="evidence" value="ECO:0007669"/>
    <property type="project" value="UniProtKB-EC"/>
</dbReference>
<feature type="transmembrane region" description="Helical" evidence="5">
    <location>
        <begin position="44"/>
        <end position="67"/>
    </location>
</feature>
<protein>
    <recommendedName>
        <fullName evidence="3">diguanylate cyclase</fullName>
        <ecNumber evidence="3">2.7.7.65</ecNumber>
    </recommendedName>
</protein>
<accession>A0A7Y7W9G6</accession>
<evidence type="ECO:0000256" key="5">
    <source>
        <dbReference type="SAM" id="Phobius"/>
    </source>
</evidence>
<evidence type="ECO:0000313" key="9">
    <source>
        <dbReference type="Proteomes" id="UP000582981"/>
    </source>
</evidence>
<dbReference type="EMBL" id="JACAPU010000002">
    <property type="protein sequence ID" value="NWB45181.1"/>
    <property type="molecule type" value="Genomic_DNA"/>
</dbReference>
<dbReference type="PANTHER" id="PTHR45138:SF9">
    <property type="entry name" value="DIGUANYLATE CYCLASE DGCM-RELATED"/>
    <property type="match status" value="1"/>
</dbReference>
<reference evidence="8 9" key="1">
    <citation type="submission" date="2020-04" db="EMBL/GenBank/DDBJ databases">
        <title>Molecular characterization of pseudomonads from Agaricus bisporus reveal novel blotch 2 pathogens in Western Europe.</title>
        <authorList>
            <person name="Taparia T."/>
            <person name="Krijger M."/>
            <person name="Haynes E."/>
            <person name="Elpinstone J.G."/>
            <person name="Noble R."/>
            <person name="Van Der Wolf J."/>
        </authorList>
    </citation>
    <scope>NUCLEOTIDE SEQUENCE [LARGE SCALE GENOMIC DNA]</scope>
    <source>
        <strain evidence="8 9">F1001</strain>
    </source>
</reference>
<dbReference type="InterPro" id="IPR029787">
    <property type="entry name" value="Nucleotide_cyclase"/>
</dbReference>
<comment type="catalytic activity">
    <reaction evidence="4">
        <text>2 GTP = 3',3'-c-di-GMP + 2 diphosphate</text>
        <dbReference type="Rhea" id="RHEA:24898"/>
        <dbReference type="ChEBI" id="CHEBI:33019"/>
        <dbReference type="ChEBI" id="CHEBI:37565"/>
        <dbReference type="ChEBI" id="CHEBI:58805"/>
        <dbReference type="EC" id="2.7.7.65"/>
    </reaction>
</comment>
<dbReference type="Gene3D" id="3.30.70.270">
    <property type="match status" value="1"/>
</dbReference>
<dbReference type="InterPro" id="IPR000014">
    <property type="entry name" value="PAS"/>
</dbReference>
<dbReference type="Proteomes" id="UP000582981">
    <property type="component" value="Unassembled WGS sequence"/>
</dbReference>
<keyword evidence="5" id="KW-0812">Transmembrane</keyword>
<name>A0A7Y7W9G6_9PSED</name>
<dbReference type="Pfam" id="PF00990">
    <property type="entry name" value="GGDEF"/>
    <property type="match status" value="1"/>
</dbReference>
<dbReference type="CDD" id="cd01949">
    <property type="entry name" value="GGDEF"/>
    <property type="match status" value="1"/>
</dbReference>
<keyword evidence="5" id="KW-0472">Membrane</keyword>
<dbReference type="GO" id="GO:0005886">
    <property type="term" value="C:plasma membrane"/>
    <property type="evidence" value="ECO:0007669"/>
    <property type="project" value="UniProtKB-SubCell"/>
</dbReference>
<dbReference type="RefSeq" id="WP_100943446.1">
    <property type="nucleotide sequence ID" value="NZ_JACAPU010000002.1"/>
</dbReference>
<sequence>MRILSEAPRERSPQTYLLAGTLLLLLISSLFCGLSVVLPGNRSGGLMVGTIALQALIGVFAVMTFLLQQRQAGRLKQNKAFLKLLTQRIPSMLYQYQMKSFGQDSAFTYCSEGIQRVFGLKASDVVGLSYADSPLFKCVYPPDLDKIMAATTASMKAGGTSHCDFRVQQADQPLRWVRGDFYVERQADSTYVWYGSCTDISELKEREEALLKQSITDELTGIYNRRYFMENLTRLIAQARRYAVDVSLVMIDLDHFKQINDRWGHETGDQVLRQSCELIRDRLRITDIFCRVGGEEFAILCPHTDGPQAIQLADKLRRSLSAMPIEDCGPITASFGVACWRPGEEGSDLLRRADFATYSAKRNGRNTVVLSDGQPM</sequence>
<evidence type="ECO:0000256" key="4">
    <source>
        <dbReference type="ARBA" id="ARBA00034247"/>
    </source>
</evidence>
<dbReference type="InterPro" id="IPR050469">
    <property type="entry name" value="Diguanylate_Cyclase"/>
</dbReference>
<dbReference type="SUPFAM" id="SSF55785">
    <property type="entry name" value="PYP-like sensor domain (PAS domain)"/>
    <property type="match status" value="1"/>
</dbReference>
<evidence type="ECO:0000313" key="8">
    <source>
        <dbReference type="EMBL" id="NWB45181.1"/>
    </source>
</evidence>
<evidence type="ECO:0000256" key="1">
    <source>
        <dbReference type="ARBA" id="ARBA00001946"/>
    </source>
</evidence>
<dbReference type="InterPro" id="IPR043128">
    <property type="entry name" value="Rev_trsase/Diguanyl_cyclase"/>
</dbReference>
<dbReference type="CDD" id="cd00130">
    <property type="entry name" value="PAS"/>
    <property type="match status" value="1"/>
</dbReference>
<dbReference type="Gene3D" id="3.30.450.20">
    <property type="entry name" value="PAS domain"/>
    <property type="match status" value="1"/>
</dbReference>
<dbReference type="InterPro" id="IPR013655">
    <property type="entry name" value="PAS_fold_3"/>
</dbReference>
<dbReference type="PROSITE" id="PS50112">
    <property type="entry name" value="PAS"/>
    <property type="match status" value="1"/>
</dbReference>
<keyword evidence="5" id="KW-1133">Transmembrane helix</keyword>
<dbReference type="FunFam" id="3.30.70.270:FF:000001">
    <property type="entry name" value="Diguanylate cyclase domain protein"/>
    <property type="match status" value="1"/>
</dbReference>
<feature type="domain" description="PAS" evidence="6">
    <location>
        <begin position="78"/>
        <end position="158"/>
    </location>
</feature>
<evidence type="ECO:0000259" key="7">
    <source>
        <dbReference type="PROSITE" id="PS50887"/>
    </source>
</evidence>
<dbReference type="SUPFAM" id="SSF55073">
    <property type="entry name" value="Nucleotide cyclase"/>
    <property type="match status" value="1"/>
</dbReference>
<dbReference type="InterPro" id="IPR035965">
    <property type="entry name" value="PAS-like_dom_sf"/>
</dbReference>
<dbReference type="SMART" id="SM00267">
    <property type="entry name" value="GGDEF"/>
    <property type="match status" value="1"/>
</dbReference>
<evidence type="ECO:0000256" key="3">
    <source>
        <dbReference type="ARBA" id="ARBA00012528"/>
    </source>
</evidence>
<feature type="domain" description="GGDEF" evidence="7">
    <location>
        <begin position="244"/>
        <end position="373"/>
    </location>
</feature>
<feature type="transmembrane region" description="Helical" evidence="5">
    <location>
        <begin position="16"/>
        <end position="38"/>
    </location>
</feature>
<dbReference type="Pfam" id="PF08447">
    <property type="entry name" value="PAS_3"/>
    <property type="match status" value="1"/>
</dbReference>
<organism evidence="8 9">
    <name type="scientific">Pseudomonas gingeri</name>
    <dbReference type="NCBI Taxonomy" id="117681"/>
    <lineage>
        <taxon>Bacteria</taxon>
        <taxon>Pseudomonadati</taxon>
        <taxon>Pseudomonadota</taxon>
        <taxon>Gammaproteobacteria</taxon>
        <taxon>Pseudomonadales</taxon>
        <taxon>Pseudomonadaceae</taxon>
        <taxon>Pseudomonas</taxon>
    </lineage>
</organism>
<dbReference type="AlphaFoldDB" id="A0A7Y7W9G6"/>
<evidence type="ECO:0000256" key="2">
    <source>
        <dbReference type="ARBA" id="ARBA00004533"/>
    </source>
</evidence>
<dbReference type="PROSITE" id="PS50887">
    <property type="entry name" value="GGDEF"/>
    <property type="match status" value="1"/>
</dbReference>
<dbReference type="InterPro" id="IPR000160">
    <property type="entry name" value="GGDEF_dom"/>
</dbReference>
<comment type="caution">
    <text evidence="8">The sequence shown here is derived from an EMBL/GenBank/DDBJ whole genome shotgun (WGS) entry which is preliminary data.</text>
</comment>
<dbReference type="PANTHER" id="PTHR45138">
    <property type="entry name" value="REGULATORY COMPONENTS OF SENSORY TRANSDUCTION SYSTEM"/>
    <property type="match status" value="1"/>
</dbReference>
<comment type="subcellular location">
    <subcellularLocation>
        <location evidence="2">Cell inner membrane</location>
    </subcellularLocation>
</comment>
<gene>
    <name evidence="8" type="ORF">HX829_01645</name>
</gene>
<dbReference type="NCBIfam" id="TIGR00254">
    <property type="entry name" value="GGDEF"/>
    <property type="match status" value="1"/>
</dbReference>
<evidence type="ECO:0000259" key="6">
    <source>
        <dbReference type="PROSITE" id="PS50112"/>
    </source>
</evidence>